<dbReference type="OrthoDB" id="9811281at2"/>
<evidence type="ECO:0000313" key="2">
    <source>
        <dbReference type="EMBL" id="SEA67050.1"/>
    </source>
</evidence>
<dbReference type="PROSITE" id="PS51257">
    <property type="entry name" value="PROKAR_LIPOPROTEIN"/>
    <property type="match status" value="1"/>
</dbReference>
<dbReference type="Pfam" id="PF14326">
    <property type="entry name" value="DUF4384"/>
    <property type="match status" value="1"/>
</dbReference>
<accession>A0A1H4D3F4</accession>
<dbReference type="AlphaFoldDB" id="A0A1H4D3F4"/>
<evidence type="ECO:0000259" key="1">
    <source>
        <dbReference type="Pfam" id="PF14326"/>
    </source>
</evidence>
<feature type="domain" description="DUF4384" evidence="1">
    <location>
        <begin position="65"/>
        <end position="139"/>
    </location>
</feature>
<keyword evidence="3" id="KW-1185">Reference proteome</keyword>
<gene>
    <name evidence="2" type="ORF">SAMN05660964_02135</name>
</gene>
<dbReference type="EMBL" id="FNQP01000011">
    <property type="protein sequence ID" value="SEA67050.1"/>
    <property type="molecule type" value="Genomic_DNA"/>
</dbReference>
<dbReference type="Proteomes" id="UP000199397">
    <property type="component" value="Unassembled WGS sequence"/>
</dbReference>
<proteinExistence type="predicted"/>
<reference evidence="2 3" key="1">
    <citation type="submission" date="2016-10" db="EMBL/GenBank/DDBJ databases">
        <authorList>
            <person name="de Groot N.N."/>
        </authorList>
    </citation>
    <scope>NUCLEOTIDE SEQUENCE [LARGE SCALE GENOMIC DNA]</scope>
    <source>
        <strain evidence="2 3">DSM 21228</strain>
    </source>
</reference>
<dbReference type="RefSeq" id="WP_093068496.1">
    <property type="nucleotide sequence ID" value="NZ_FNQP01000011.1"/>
</dbReference>
<organism evidence="2 3">
    <name type="scientific">Thiothrix caldifontis</name>
    <dbReference type="NCBI Taxonomy" id="525918"/>
    <lineage>
        <taxon>Bacteria</taxon>
        <taxon>Pseudomonadati</taxon>
        <taxon>Pseudomonadota</taxon>
        <taxon>Gammaproteobacteria</taxon>
        <taxon>Thiotrichales</taxon>
        <taxon>Thiotrichaceae</taxon>
        <taxon>Thiothrix</taxon>
    </lineage>
</organism>
<evidence type="ECO:0000313" key="3">
    <source>
        <dbReference type="Proteomes" id="UP000199397"/>
    </source>
</evidence>
<protein>
    <recommendedName>
        <fullName evidence="1">DUF4384 domain-containing protein</fullName>
    </recommendedName>
</protein>
<dbReference type="InterPro" id="IPR025493">
    <property type="entry name" value="DUF4384"/>
</dbReference>
<sequence length="176" mass="18794">MLEKYWMWIFLFLVAGCQSPTDVKPDEDANPKGFKIVSRGCEAAEAQQSSGSDLSLKASVDRSAYRIGDTLTLSVKPQQDVYISVIDQGSGASQETGQVLFADERVTGGTTLVFPPEGKSLKVEGPVGSNIFQIVASREKGKVREGANGKGVVLMSTPKIADDDTVTCTIRFAISG</sequence>
<name>A0A1H4D3F4_9GAMM</name>